<reference evidence="1" key="1">
    <citation type="submission" date="2014-12" db="EMBL/GenBank/DDBJ databases">
        <title>Insight into the proteome of Arion vulgaris.</title>
        <authorList>
            <person name="Aradska J."/>
            <person name="Bulat T."/>
            <person name="Smidak R."/>
            <person name="Sarate P."/>
            <person name="Gangsoo J."/>
            <person name="Sialana F."/>
            <person name="Bilban M."/>
            <person name="Lubec G."/>
        </authorList>
    </citation>
    <scope>NUCLEOTIDE SEQUENCE</scope>
    <source>
        <tissue evidence="1">Skin</tissue>
    </source>
</reference>
<gene>
    <name evidence="1" type="primary">ORF44924</name>
</gene>
<accession>A0A0B6Z332</accession>
<feature type="non-terminal residue" evidence="1">
    <location>
        <position position="1"/>
    </location>
</feature>
<protein>
    <submittedName>
        <fullName evidence="1">Uncharacterized protein</fullName>
    </submittedName>
</protein>
<proteinExistence type="predicted"/>
<dbReference type="EMBL" id="HACG01015481">
    <property type="protein sequence ID" value="CEK62346.1"/>
    <property type="molecule type" value="Transcribed_RNA"/>
</dbReference>
<organism evidence="1">
    <name type="scientific">Arion vulgaris</name>
    <dbReference type="NCBI Taxonomy" id="1028688"/>
    <lineage>
        <taxon>Eukaryota</taxon>
        <taxon>Metazoa</taxon>
        <taxon>Spiralia</taxon>
        <taxon>Lophotrochozoa</taxon>
        <taxon>Mollusca</taxon>
        <taxon>Gastropoda</taxon>
        <taxon>Heterobranchia</taxon>
        <taxon>Euthyneura</taxon>
        <taxon>Panpulmonata</taxon>
        <taxon>Eupulmonata</taxon>
        <taxon>Stylommatophora</taxon>
        <taxon>Helicina</taxon>
        <taxon>Arionoidea</taxon>
        <taxon>Arionidae</taxon>
        <taxon>Arion</taxon>
    </lineage>
</organism>
<evidence type="ECO:0000313" key="1">
    <source>
        <dbReference type="EMBL" id="CEK62346.1"/>
    </source>
</evidence>
<sequence>LVEGTELAGKIEELTMSISDGENLCKDGDNNGISRNVWKMLTSVVVSLDESDNHLFSQSCLDTIMSSCLSTLQQLQSSDTDQTVDAISSIVELVQ</sequence>
<name>A0A0B6Z332_9EUPU</name>
<feature type="non-terminal residue" evidence="1">
    <location>
        <position position="95"/>
    </location>
</feature>
<dbReference type="AlphaFoldDB" id="A0A0B6Z332"/>